<dbReference type="Gene3D" id="1.25.10.10">
    <property type="entry name" value="Leucine-rich Repeat Variant"/>
    <property type="match status" value="1"/>
</dbReference>
<dbReference type="Pfam" id="PF00397">
    <property type="entry name" value="WW"/>
    <property type="match status" value="2"/>
</dbReference>
<name>A0A067CKU6_SAPPC</name>
<dbReference type="SUPFAM" id="SSF48371">
    <property type="entry name" value="ARM repeat"/>
    <property type="match status" value="1"/>
</dbReference>
<dbReference type="PROSITE" id="PS50178">
    <property type="entry name" value="ZF_FYVE"/>
    <property type="match status" value="1"/>
</dbReference>
<evidence type="ECO:0000256" key="4">
    <source>
        <dbReference type="PROSITE-ProRule" id="PRU00091"/>
    </source>
</evidence>
<sequence length="1586" mass="169498">MATDGSWRAMDVGWEQLEDAQGRVFYVNHATRETSWTPPSTLPLPAGWEEMRDDQGRVYFVDHATRTTTWIDPRESQINQMASELDRYATERESSVISATTVSVAEPEPAVLVAPVVVVQKGLSASWAPIPDVKATYFAPYIVPDAARMDCTQCRLKFGVLRRRHHCRLCGGLFCGDCTDKVAIPSLDGRQSACKRCQRNMAAGDTTSIVGLLGLLTQGASTPVPQTIERLRALAKLLLTPRQETDPLLKNVDPQDVQIYALLVLSHLTALYNRMALPVAGEMAAASGVCNTIALCLSMAVPELEVHALHAMYHLCASGSAACLKALRTAGAGAHVLEILIVSESVDVKRDAVQCLGAYAKDVENVKDCIAHNGAHVLTSALLVLAAAGDVVGLRAVLSTLPQLLSAMTPDQQREFALDPTLVAQCYAALTPLLALDDDELSTGTFALLYALATDPTNAALLAQNSALLGVLTARLDDEHDQADAIRVLAAMVRPLERGIVLLPALAAANTLVAVMTWLHTSTQSVPFTATIQAQAEMFVLISAFATVPEYANVVVHCHGVASTLAVLFHAHELLDASLELLSRLSTAVGGVVAEVVEFGALEAIESAFQDPTASKTTKEASIAFLEQLGRQMAPTTTVTFATADVLFSLVADDRFERGALKAVTTLCATRPALQARAIGSLYPSTLHAFVLHGYIARDFLLEVLTCLATLTSLPALLDAGGLTAACAVLQRQEATLSDPAIAAQALDLLLSMLKTGARTSGWSHPPTMQTVWSALMTFLVNHATAAELVPKALESVHVLLLHSVWKAQFVTLYISGSSAHAACLDFMELLGELLEKAYTGTSPSLLARLLSIVSELAATHSALPYLLQADSPDSSRAALCDLASKDHVASTLTLLEFALSEGCDMGLVWATINTYRARHLLVSAIADIFHDDDVGTREACVVLTAFVSRPPLKTAEVNVLCEVAPRICEVAGAMRSVALPLLVALVAIPRVALALIDGGAIEYMVAFLQTSAGTDSDLCQRVLVHLSQITLGTERLSLCNGVSTLLSFVQSLASTDAHAPNVLAILQVLHLVASKDKAARLVLAEAVDLYALLLQHSMQPDASDAYSCLDSVARPASTSKYTANAPLAHLVVDLLVRVCAVADARSHIVGRSDIYAELYMWLQYITERSAVEHNSIAIGSLTLLRYRYMARLAPAEMHDALWDLLAALAAPAFLAVHEEVARTIAVLCTCVSDPSRCKDVLYRVEVHVYEALSETCALRHAWLDVALSLGHNRVRDVFPMPLLQWLVVASLDDMVVRPLAVHVLDVLCYDAAFHVAILNNQNVLQWLAAHAATDTTARRISRVVSEDAIDEGAADGAFGYGPVRTDAVLATQLSRDLESRYSGYSDNFSSSYGDNYGSASSFAPGSYSSYGEYAPSSGSTNYYNEAVIDDEDVVCPHCLGNVHVPPGCSAYLHTIPCPLCQRPLGGSSPAPAPPGTTTITCKGCRRGLHLPEGLDLADVVCPECNSVNKIEPTPKPTLVKCGHCHKMLSAPPGQPTIQCGHCKGVSRVMGSDDVVKVTCAKCKTLLAVPSGSTVYKCLKCGHVSK</sequence>
<dbReference type="PANTHER" id="PTHR23164">
    <property type="entry name" value="EARLY ENDOSOME ANTIGEN 1"/>
    <property type="match status" value="1"/>
</dbReference>
<evidence type="ECO:0000259" key="6">
    <source>
        <dbReference type="PROSITE" id="PS50178"/>
    </source>
</evidence>
<dbReference type="SMART" id="SM00456">
    <property type="entry name" value="WW"/>
    <property type="match status" value="2"/>
</dbReference>
<dbReference type="InterPro" id="IPR011011">
    <property type="entry name" value="Znf_FYVE_PHD"/>
</dbReference>
<dbReference type="CDD" id="cd00201">
    <property type="entry name" value="WW"/>
    <property type="match status" value="2"/>
</dbReference>
<dbReference type="InterPro" id="IPR036020">
    <property type="entry name" value="WW_dom_sf"/>
</dbReference>
<dbReference type="SUPFAM" id="SSF51045">
    <property type="entry name" value="WW domain"/>
    <property type="match status" value="2"/>
</dbReference>
<evidence type="ECO:0008006" key="9">
    <source>
        <dbReference type="Google" id="ProtNLM"/>
    </source>
</evidence>
<evidence type="ECO:0000313" key="7">
    <source>
        <dbReference type="EMBL" id="KDO29815.1"/>
    </source>
</evidence>
<evidence type="ECO:0000313" key="8">
    <source>
        <dbReference type="Proteomes" id="UP000030745"/>
    </source>
</evidence>
<dbReference type="SMART" id="SM00064">
    <property type="entry name" value="FYVE"/>
    <property type="match status" value="1"/>
</dbReference>
<feature type="domain" description="FYVE-type" evidence="6">
    <location>
        <begin position="145"/>
        <end position="202"/>
    </location>
</feature>
<dbReference type="OMA" id="PRICEVA"/>
<keyword evidence="8" id="KW-1185">Reference proteome</keyword>
<dbReference type="InterPro" id="IPR013083">
    <property type="entry name" value="Znf_RING/FYVE/PHD"/>
</dbReference>
<keyword evidence="2 4" id="KW-0863">Zinc-finger</keyword>
<evidence type="ECO:0000256" key="2">
    <source>
        <dbReference type="ARBA" id="ARBA00022771"/>
    </source>
</evidence>
<dbReference type="InterPro" id="IPR017455">
    <property type="entry name" value="Znf_FYVE-rel"/>
</dbReference>
<feature type="domain" description="WW" evidence="5">
    <location>
        <begin position="42"/>
        <end position="75"/>
    </location>
</feature>
<feature type="domain" description="WW" evidence="5">
    <location>
        <begin position="8"/>
        <end position="41"/>
    </location>
</feature>
<dbReference type="KEGG" id="spar:SPRG_22140"/>
<dbReference type="EMBL" id="KK583204">
    <property type="protein sequence ID" value="KDO29815.1"/>
    <property type="molecule type" value="Genomic_DNA"/>
</dbReference>
<keyword evidence="3" id="KW-0862">Zinc</keyword>
<keyword evidence="1" id="KW-0479">Metal-binding</keyword>
<dbReference type="PROSITE" id="PS01159">
    <property type="entry name" value="WW_DOMAIN_1"/>
    <property type="match status" value="2"/>
</dbReference>
<dbReference type="STRING" id="695850.A0A067CKU6"/>
<dbReference type="OrthoDB" id="3045089at2759"/>
<dbReference type="Gene3D" id="3.30.40.10">
    <property type="entry name" value="Zinc/RING finger domain, C3HC4 (zinc finger)"/>
    <property type="match status" value="1"/>
</dbReference>
<dbReference type="Gene3D" id="2.20.70.10">
    <property type="match status" value="2"/>
</dbReference>
<dbReference type="PANTHER" id="PTHR23164:SF29">
    <property type="entry name" value="E3 UBIQUITIN-PROTEIN LIGASE PIB1"/>
    <property type="match status" value="1"/>
</dbReference>
<dbReference type="SUPFAM" id="SSF57903">
    <property type="entry name" value="FYVE/PHD zinc finger"/>
    <property type="match status" value="1"/>
</dbReference>
<dbReference type="RefSeq" id="XP_012199568.1">
    <property type="nucleotide sequence ID" value="XM_012344178.1"/>
</dbReference>
<dbReference type="Proteomes" id="UP000030745">
    <property type="component" value="Unassembled WGS sequence"/>
</dbReference>
<evidence type="ECO:0000259" key="5">
    <source>
        <dbReference type="PROSITE" id="PS50020"/>
    </source>
</evidence>
<evidence type="ECO:0000256" key="1">
    <source>
        <dbReference type="ARBA" id="ARBA00022723"/>
    </source>
</evidence>
<dbReference type="InterPro" id="IPR000306">
    <property type="entry name" value="Znf_FYVE"/>
</dbReference>
<accession>A0A067CKU6</accession>
<gene>
    <name evidence="7" type="ORF">SPRG_22140</name>
</gene>
<proteinExistence type="predicted"/>
<dbReference type="VEuPathDB" id="FungiDB:SPRG_22140"/>
<dbReference type="InterPro" id="IPR016024">
    <property type="entry name" value="ARM-type_fold"/>
</dbReference>
<dbReference type="InterPro" id="IPR011989">
    <property type="entry name" value="ARM-like"/>
</dbReference>
<evidence type="ECO:0000256" key="3">
    <source>
        <dbReference type="ARBA" id="ARBA00022833"/>
    </source>
</evidence>
<dbReference type="PROSITE" id="PS50020">
    <property type="entry name" value="WW_DOMAIN_2"/>
    <property type="match status" value="2"/>
</dbReference>
<dbReference type="InterPro" id="IPR001202">
    <property type="entry name" value="WW_dom"/>
</dbReference>
<protein>
    <recommendedName>
        <fullName evidence="9">FYVE-type domain-containing protein</fullName>
    </recommendedName>
</protein>
<dbReference type="GO" id="GO:0008270">
    <property type="term" value="F:zinc ion binding"/>
    <property type="evidence" value="ECO:0007669"/>
    <property type="project" value="UniProtKB-KW"/>
</dbReference>
<reference evidence="7 8" key="1">
    <citation type="journal article" date="2013" name="PLoS Genet.">
        <title>Distinctive expansion of potential virulence genes in the genome of the oomycete fish pathogen Saprolegnia parasitica.</title>
        <authorList>
            <person name="Jiang R.H."/>
            <person name="de Bruijn I."/>
            <person name="Haas B.J."/>
            <person name="Belmonte R."/>
            <person name="Lobach L."/>
            <person name="Christie J."/>
            <person name="van den Ackerveken G."/>
            <person name="Bottin A."/>
            <person name="Bulone V."/>
            <person name="Diaz-Moreno S.M."/>
            <person name="Dumas B."/>
            <person name="Fan L."/>
            <person name="Gaulin E."/>
            <person name="Govers F."/>
            <person name="Grenville-Briggs L.J."/>
            <person name="Horner N.R."/>
            <person name="Levin J.Z."/>
            <person name="Mammella M."/>
            <person name="Meijer H.J."/>
            <person name="Morris P."/>
            <person name="Nusbaum C."/>
            <person name="Oome S."/>
            <person name="Phillips A.J."/>
            <person name="van Rooyen D."/>
            <person name="Rzeszutek E."/>
            <person name="Saraiva M."/>
            <person name="Secombes C.J."/>
            <person name="Seidl M.F."/>
            <person name="Snel B."/>
            <person name="Stassen J.H."/>
            <person name="Sykes S."/>
            <person name="Tripathy S."/>
            <person name="van den Berg H."/>
            <person name="Vega-Arreguin J.C."/>
            <person name="Wawra S."/>
            <person name="Young S.K."/>
            <person name="Zeng Q."/>
            <person name="Dieguez-Uribeondo J."/>
            <person name="Russ C."/>
            <person name="Tyler B.M."/>
            <person name="van West P."/>
        </authorList>
    </citation>
    <scope>NUCLEOTIDE SEQUENCE [LARGE SCALE GENOMIC DNA]</scope>
    <source>
        <strain evidence="7 8">CBS 223.65</strain>
    </source>
</reference>
<dbReference type="Pfam" id="PF01363">
    <property type="entry name" value="FYVE"/>
    <property type="match status" value="1"/>
</dbReference>
<dbReference type="GeneID" id="24142523"/>
<organism evidence="7 8">
    <name type="scientific">Saprolegnia parasitica (strain CBS 223.65)</name>
    <dbReference type="NCBI Taxonomy" id="695850"/>
    <lineage>
        <taxon>Eukaryota</taxon>
        <taxon>Sar</taxon>
        <taxon>Stramenopiles</taxon>
        <taxon>Oomycota</taxon>
        <taxon>Saprolegniomycetes</taxon>
        <taxon>Saprolegniales</taxon>
        <taxon>Saprolegniaceae</taxon>
        <taxon>Saprolegnia</taxon>
    </lineage>
</organism>